<evidence type="ECO:0000256" key="2">
    <source>
        <dbReference type="ARBA" id="ARBA00022517"/>
    </source>
</evidence>
<dbReference type="EMBL" id="MUHY01000001">
    <property type="protein sequence ID" value="PSB92266.1"/>
    <property type="molecule type" value="Genomic_DNA"/>
</dbReference>
<dbReference type="Pfam" id="PF17384">
    <property type="entry name" value="DUF150_C"/>
    <property type="match status" value="1"/>
</dbReference>
<comment type="function">
    <text evidence="3">Required for maturation of 30S ribosomal subunits.</text>
</comment>
<dbReference type="InterPro" id="IPR003728">
    <property type="entry name" value="Ribosome_maturation_RimP"/>
</dbReference>
<evidence type="ECO:0000259" key="5">
    <source>
        <dbReference type="Pfam" id="PF17384"/>
    </source>
</evidence>
<dbReference type="Gene3D" id="3.30.300.70">
    <property type="entry name" value="RimP-like superfamily, N-terminal"/>
    <property type="match status" value="1"/>
</dbReference>
<reference evidence="6 7" key="1">
    <citation type="journal article" date="2017" name="Front. Microbiol.">
        <title>Genome of Ca. Pandoraea novymonadis, an Endosymbiotic Bacterium of the Trypanosomatid Novymonas esmeraldas.</title>
        <authorList>
            <person name="Kostygov A.Y."/>
            <person name="Butenko A."/>
            <person name="Nenarokova A."/>
            <person name="Tashyreva D."/>
            <person name="Flegontov P."/>
            <person name="Lukes J."/>
            <person name="Yurchenko V."/>
        </authorList>
    </citation>
    <scope>NUCLEOTIDE SEQUENCE [LARGE SCALE GENOMIC DNA]</scope>
    <source>
        <strain evidence="6 7">E262</strain>
    </source>
</reference>
<keyword evidence="2 3" id="KW-0690">Ribosome biogenesis</keyword>
<accession>A0ABX5FG14</accession>
<gene>
    <name evidence="3 6" type="primary">rimP</name>
    <name evidence="6" type="ORF">BZL35_00502</name>
</gene>
<keyword evidence="7" id="KW-1185">Reference proteome</keyword>
<comment type="caution">
    <text evidence="6">The sequence shown here is derived from an EMBL/GenBank/DDBJ whole genome shotgun (WGS) entry which is preliminary data.</text>
</comment>
<dbReference type="InterPro" id="IPR028989">
    <property type="entry name" value="RimP_N"/>
</dbReference>
<dbReference type="Pfam" id="PF02576">
    <property type="entry name" value="RimP_N"/>
    <property type="match status" value="1"/>
</dbReference>
<feature type="domain" description="Ribosome maturation factor RimP N-terminal" evidence="4">
    <location>
        <begin position="6"/>
        <end position="73"/>
    </location>
</feature>
<dbReference type="PANTHER" id="PTHR33867">
    <property type="entry name" value="RIBOSOME MATURATION FACTOR RIMP"/>
    <property type="match status" value="1"/>
</dbReference>
<evidence type="ECO:0000256" key="3">
    <source>
        <dbReference type="HAMAP-Rule" id="MF_01077"/>
    </source>
</evidence>
<organism evidence="6 7">
    <name type="scientific">Candidatus Pandoraea novymonadis</name>
    <dbReference type="NCBI Taxonomy" id="1808959"/>
    <lineage>
        <taxon>Bacteria</taxon>
        <taxon>Pseudomonadati</taxon>
        <taxon>Pseudomonadota</taxon>
        <taxon>Betaproteobacteria</taxon>
        <taxon>Burkholderiales</taxon>
        <taxon>Burkholderiaceae</taxon>
        <taxon>Pandoraea</taxon>
    </lineage>
</organism>
<dbReference type="NCBIfam" id="NF000929">
    <property type="entry name" value="PRK00092.2-1"/>
    <property type="match status" value="1"/>
</dbReference>
<dbReference type="HAMAP" id="MF_01077">
    <property type="entry name" value="RimP"/>
    <property type="match status" value="1"/>
</dbReference>
<evidence type="ECO:0000313" key="6">
    <source>
        <dbReference type="EMBL" id="PSB92266.1"/>
    </source>
</evidence>
<feature type="domain" description="Ribosome maturation factor RimP C-terminal" evidence="5">
    <location>
        <begin position="76"/>
        <end position="144"/>
    </location>
</feature>
<dbReference type="Gene3D" id="2.30.30.180">
    <property type="entry name" value="Ribosome maturation factor RimP, C-terminal domain"/>
    <property type="match status" value="1"/>
</dbReference>
<dbReference type="InterPro" id="IPR028998">
    <property type="entry name" value="RimP_C"/>
</dbReference>
<proteinExistence type="inferred from homology"/>
<dbReference type="SUPFAM" id="SSF75420">
    <property type="entry name" value="YhbC-like, N-terminal domain"/>
    <property type="match status" value="1"/>
</dbReference>
<evidence type="ECO:0000313" key="7">
    <source>
        <dbReference type="Proteomes" id="UP000242660"/>
    </source>
</evidence>
<dbReference type="InterPro" id="IPR035956">
    <property type="entry name" value="RimP_N_sf"/>
</dbReference>
<dbReference type="RefSeq" id="WP_106182568.1">
    <property type="nucleotide sequence ID" value="NZ_MUHY01000001.1"/>
</dbReference>
<protein>
    <recommendedName>
        <fullName evidence="3">Ribosome maturation factor RimP</fullName>
    </recommendedName>
</protein>
<sequence>MQLLDLIEITVVNLGYELVDLERAGRGLLRIYIDKSTGVNIQDCETVSRQLSHVLAVDNVDYDRLEVSSPGLDRPLRKLKDFERFSGAEVTVMLRIPLDGRKHFRGILQVPNGNNLSLEFEGKSGPVLLEFTLSDIDRARLVPQIDFRSSKR</sequence>
<comment type="similarity">
    <text evidence="3">Belongs to the RimP family.</text>
</comment>
<comment type="subcellular location">
    <subcellularLocation>
        <location evidence="3">Cytoplasm</location>
    </subcellularLocation>
</comment>
<keyword evidence="1 3" id="KW-0963">Cytoplasm</keyword>
<dbReference type="InterPro" id="IPR036847">
    <property type="entry name" value="RimP_C_sf"/>
</dbReference>
<dbReference type="PANTHER" id="PTHR33867:SF1">
    <property type="entry name" value="RIBOSOME MATURATION FACTOR RIMP"/>
    <property type="match status" value="1"/>
</dbReference>
<evidence type="ECO:0000256" key="1">
    <source>
        <dbReference type="ARBA" id="ARBA00022490"/>
    </source>
</evidence>
<evidence type="ECO:0000259" key="4">
    <source>
        <dbReference type="Pfam" id="PF02576"/>
    </source>
</evidence>
<dbReference type="CDD" id="cd01734">
    <property type="entry name" value="YlxS_C"/>
    <property type="match status" value="1"/>
</dbReference>
<dbReference type="Proteomes" id="UP000242660">
    <property type="component" value="Unassembled WGS sequence"/>
</dbReference>
<name>A0ABX5FG14_9BURK</name>
<dbReference type="SUPFAM" id="SSF74942">
    <property type="entry name" value="YhbC-like, C-terminal domain"/>
    <property type="match status" value="1"/>
</dbReference>